<evidence type="ECO:0000313" key="3">
    <source>
        <dbReference type="EMBL" id="KAG0253380.1"/>
    </source>
</evidence>
<organism evidence="3 4">
    <name type="scientific">Mortierella polycephala</name>
    <dbReference type="NCBI Taxonomy" id="41804"/>
    <lineage>
        <taxon>Eukaryota</taxon>
        <taxon>Fungi</taxon>
        <taxon>Fungi incertae sedis</taxon>
        <taxon>Mucoromycota</taxon>
        <taxon>Mortierellomycotina</taxon>
        <taxon>Mortierellomycetes</taxon>
        <taxon>Mortierellales</taxon>
        <taxon>Mortierellaceae</taxon>
        <taxon>Mortierella</taxon>
    </lineage>
</organism>
<evidence type="ECO:0000259" key="2">
    <source>
        <dbReference type="Pfam" id="PF15624"/>
    </source>
</evidence>
<dbReference type="Proteomes" id="UP000726737">
    <property type="component" value="Unassembled WGS sequence"/>
</dbReference>
<proteinExistence type="predicted"/>
<accession>A0A9P6PW75</accession>
<feature type="compositionally biased region" description="Basic and acidic residues" evidence="1">
    <location>
        <begin position="74"/>
        <end position="92"/>
    </location>
</feature>
<dbReference type="InterPro" id="IPR028929">
    <property type="entry name" value="Mif2_N"/>
</dbReference>
<feature type="domain" description="Mif2 N-terminal" evidence="2">
    <location>
        <begin position="16"/>
        <end position="69"/>
    </location>
</feature>
<sequence length="183" mass="20295">MASGHDGESRARGIRFHDIGVVGRRTGIAMKANIKKDADGLDNIDDFWDDGNDDHRRSSASNSAAQNRTSFVGSHRDQRDHNVARLDGHSVVEEEADDIENARRQHPPWLSGRLEYGTSEENQIPNELLSTPSSRRSGHASFRSLPFDSNFSSRTDSRRSGGKHSFGGMIPSRIKQSELQIGL</sequence>
<feature type="region of interest" description="Disordered" evidence="1">
    <location>
        <begin position="54"/>
        <end position="172"/>
    </location>
</feature>
<feature type="compositionally biased region" description="Polar residues" evidence="1">
    <location>
        <begin position="119"/>
        <end position="135"/>
    </location>
</feature>
<gene>
    <name evidence="3" type="ORF">BG011_006399</name>
</gene>
<dbReference type="EMBL" id="JAAAJA010000462">
    <property type="protein sequence ID" value="KAG0253380.1"/>
    <property type="molecule type" value="Genomic_DNA"/>
</dbReference>
<evidence type="ECO:0000256" key="1">
    <source>
        <dbReference type="SAM" id="MobiDB-lite"/>
    </source>
</evidence>
<evidence type="ECO:0000313" key="4">
    <source>
        <dbReference type="Proteomes" id="UP000726737"/>
    </source>
</evidence>
<feature type="compositionally biased region" description="Low complexity" evidence="1">
    <location>
        <begin position="59"/>
        <end position="70"/>
    </location>
</feature>
<dbReference type="OrthoDB" id="1939643at2759"/>
<dbReference type="AlphaFoldDB" id="A0A9P6PW75"/>
<keyword evidence="4" id="KW-1185">Reference proteome</keyword>
<name>A0A9P6PW75_9FUNG</name>
<comment type="caution">
    <text evidence="3">The sequence shown here is derived from an EMBL/GenBank/DDBJ whole genome shotgun (WGS) entry which is preliminary data.</text>
</comment>
<dbReference type="Pfam" id="PF15624">
    <property type="entry name" value="Mif2_N"/>
    <property type="match status" value="1"/>
</dbReference>
<reference evidence="3" key="1">
    <citation type="journal article" date="2020" name="Fungal Divers.">
        <title>Resolving the Mortierellaceae phylogeny through synthesis of multi-gene phylogenetics and phylogenomics.</title>
        <authorList>
            <person name="Vandepol N."/>
            <person name="Liber J."/>
            <person name="Desiro A."/>
            <person name="Na H."/>
            <person name="Kennedy M."/>
            <person name="Barry K."/>
            <person name="Grigoriev I.V."/>
            <person name="Miller A.N."/>
            <person name="O'Donnell K."/>
            <person name="Stajich J.E."/>
            <person name="Bonito G."/>
        </authorList>
    </citation>
    <scope>NUCLEOTIDE SEQUENCE</scope>
    <source>
        <strain evidence="3">KOD948</strain>
    </source>
</reference>
<protein>
    <recommendedName>
        <fullName evidence="2">Mif2 N-terminal domain-containing protein</fullName>
    </recommendedName>
</protein>